<proteinExistence type="predicted"/>
<keyword evidence="1" id="KW-0472">Membrane</keyword>
<evidence type="ECO:0000256" key="1">
    <source>
        <dbReference type="SAM" id="Phobius"/>
    </source>
</evidence>
<dbReference type="EMBL" id="MN739548">
    <property type="protein sequence ID" value="QHT12528.1"/>
    <property type="molecule type" value="Genomic_DNA"/>
</dbReference>
<dbReference type="AlphaFoldDB" id="A0A6C0D6Y2"/>
<sequence>MASGKTITIVGFSLVFIYVIVQICNFYGVSTDQYGIYLTFLLFMILSIVILPNKDSSLKYSND</sequence>
<accession>A0A6C0D6Y2</accession>
<name>A0A6C0D6Y2_9ZZZZ</name>
<evidence type="ECO:0000313" key="2">
    <source>
        <dbReference type="EMBL" id="QHT12528.1"/>
    </source>
</evidence>
<reference evidence="2" key="1">
    <citation type="journal article" date="2020" name="Nature">
        <title>Giant virus diversity and host interactions through global metagenomics.</title>
        <authorList>
            <person name="Schulz F."/>
            <person name="Roux S."/>
            <person name="Paez-Espino D."/>
            <person name="Jungbluth S."/>
            <person name="Walsh D.A."/>
            <person name="Denef V.J."/>
            <person name="McMahon K.D."/>
            <person name="Konstantinidis K.T."/>
            <person name="Eloe-Fadrosh E.A."/>
            <person name="Kyrpides N.C."/>
            <person name="Woyke T."/>
        </authorList>
    </citation>
    <scope>NUCLEOTIDE SEQUENCE</scope>
    <source>
        <strain evidence="2">GVMAG-M-3300023174-130</strain>
    </source>
</reference>
<keyword evidence="1" id="KW-1133">Transmembrane helix</keyword>
<protein>
    <submittedName>
        <fullName evidence="2">Uncharacterized protein</fullName>
    </submittedName>
</protein>
<organism evidence="2">
    <name type="scientific">viral metagenome</name>
    <dbReference type="NCBI Taxonomy" id="1070528"/>
    <lineage>
        <taxon>unclassified sequences</taxon>
        <taxon>metagenomes</taxon>
        <taxon>organismal metagenomes</taxon>
    </lineage>
</organism>
<feature type="transmembrane region" description="Helical" evidence="1">
    <location>
        <begin position="7"/>
        <end position="28"/>
    </location>
</feature>
<keyword evidence="1" id="KW-0812">Transmembrane</keyword>
<feature type="transmembrane region" description="Helical" evidence="1">
    <location>
        <begin position="34"/>
        <end position="51"/>
    </location>
</feature>